<dbReference type="SMART" id="SM00708">
    <property type="entry name" value="PhBP"/>
    <property type="match status" value="2"/>
</dbReference>
<keyword evidence="3" id="KW-0964">Secreted</keyword>
<dbReference type="InterPro" id="IPR006170">
    <property type="entry name" value="PBP/GOBP"/>
</dbReference>
<dbReference type="VEuPathDB" id="VectorBase:AATE006939"/>
<comment type="subcellular location">
    <subcellularLocation>
        <location evidence="1">Secreted</location>
    </subcellularLocation>
</comment>
<name>A0A182IWP2_ANOAO</name>
<dbReference type="CDD" id="cd23992">
    <property type="entry name" value="PBP_GOBP"/>
    <property type="match status" value="2"/>
</dbReference>
<comment type="similarity">
    <text evidence="2">Belongs to the PBP/GOBP family.</text>
</comment>
<dbReference type="InterPro" id="IPR036728">
    <property type="entry name" value="PBP_GOBP_sf"/>
</dbReference>
<sequence length="322" mass="36316">MHRDRRSCRAIAMLSLCAFASIVALQLQPAEANVFSSQVYRKAQQDCVNFLGINEFRLAQYSKFVYPPDRDTMCLIRCIGITMDFWDDTQGFNVSFVEKEFSPIVTPEFKKLLTNSIAGKLELIDPLDNCSRAYYAFRTFRALLRQLVTATTPAPVNPFQPLTAAQIVDVLVECAREVNLPTVFLTSLTKGIIVDCPEVRCLIRCAAVRSGVYTDQTGPLLENLHSQLSPPGEDKTSFILRQKLCLKRNEQPACADKCSLAFRQFFTCLRPDYERFFIANAGSVMQTPLFQEQQHQQSPLSVNETNPVAPAESMMPLLTSFR</sequence>
<dbReference type="PANTHER" id="PTHR11857:SF46">
    <property type="entry name" value="GENERAL ODORANT-BINDING PROTEIN 99A-RELATED"/>
    <property type="match status" value="1"/>
</dbReference>
<evidence type="ECO:0000256" key="2">
    <source>
        <dbReference type="ARBA" id="ARBA00008098"/>
    </source>
</evidence>
<evidence type="ECO:0000313" key="6">
    <source>
        <dbReference type="EnsemblMetazoa" id="AATE006939-PA.1"/>
    </source>
</evidence>
<dbReference type="GO" id="GO:0005549">
    <property type="term" value="F:odorant binding"/>
    <property type="evidence" value="ECO:0007669"/>
    <property type="project" value="InterPro"/>
</dbReference>
<keyword evidence="5" id="KW-1015">Disulfide bond</keyword>
<evidence type="ECO:0000256" key="4">
    <source>
        <dbReference type="ARBA" id="ARBA00022729"/>
    </source>
</evidence>
<dbReference type="PANTHER" id="PTHR11857">
    <property type="entry name" value="ODORANT BINDING PROTEIN-RELATED"/>
    <property type="match status" value="1"/>
</dbReference>
<dbReference type="EnsemblMetazoa" id="AATE006939-RA">
    <property type="protein sequence ID" value="AATE006939-PA.1"/>
    <property type="gene ID" value="AATE006939"/>
</dbReference>
<dbReference type="FunFam" id="1.10.238.20:FF:000003">
    <property type="entry name" value="AGAP010409-PA"/>
    <property type="match status" value="1"/>
</dbReference>
<organism evidence="6">
    <name type="scientific">Anopheles atroparvus</name>
    <name type="common">European mosquito</name>
    <dbReference type="NCBI Taxonomy" id="41427"/>
    <lineage>
        <taxon>Eukaryota</taxon>
        <taxon>Metazoa</taxon>
        <taxon>Ecdysozoa</taxon>
        <taxon>Arthropoda</taxon>
        <taxon>Hexapoda</taxon>
        <taxon>Insecta</taxon>
        <taxon>Pterygota</taxon>
        <taxon>Neoptera</taxon>
        <taxon>Endopterygota</taxon>
        <taxon>Diptera</taxon>
        <taxon>Nematocera</taxon>
        <taxon>Culicoidea</taxon>
        <taxon>Culicidae</taxon>
        <taxon>Anophelinae</taxon>
        <taxon>Anopheles</taxon>
    </lineage>
</organism>
<dbReference type="AlphaFoldDB" id="A0A182IWP2"/>
<dbReference type="SUPFAM" id="SSF47565">
    <property type="entry name" value="Insect pheromone/odorant-binding proteins"/>
    <property type="match status" value="2"/>
</dbReference>
<keyword evidence="4" id="KW-0732">Signal</keyword>
<dbReference type="GO" id="GO:0005615">
    <property type="term" value="C:extracellular space"/>
    <property type="evidence" value="ECO:0007669"/>
    <property type="project" value="TreeGrafter"/>
</dbReference>
<evidence type="ECO:0000256" key="5">
    <source>
        <dbReference type="ARBA" id="ARBA00023157"/>
    </source>
</evidence>
<dbReference type="GO" id="GO:0007608">
    <property type="term" value="P:sensory perception of smell"/>
    <property type="evidence" value="ECO:0007669"/>
    <property type="project" value="TreeGrafter"/>
</dbReference>
<protein>
    <submittedName>
        <fullName evidence="6">Uncharacterized protein</fullName>
    </submittedName>
</protein>
<reference evidence="6" key="1">
    <citation type="submission" date="2022-08" db="UniProtKB">
        <authorList>
            <consortium name="EnsemblMetazoa"/>
        </authorList>
    </citation>
    <scope>IDENTIFICATION</scope>
    <source>
        <strain evidence="6">EBRO</strain>
    </source>
</reference>
<evidence type="ECO:0000256" key="1">
    <source>
        <dbReference type="ARBA" id="ARBA00004613"/>
    </source>
</evidence>
<dbReference type="Pfam" id="PF01395">
    <property type="entry name" value="PBP_GOBP"/>
    <property type="match status" value="2"/>
</dbReference>
<proteinExistence type="inferred from homology"/>
<evidence type="ECO:0000256" key="3">
    <source>
        <dbReference type="ARBA" id="ARBA00022525"/>
    </source>
</evidence>
<accession>A0A182IWP2</accession>
<dbReference type="Gene3D" id="1.10.238.20">
    <property type="entry name" value="Pheromone/general odorant binding protein domain"/>
    <property type="match status" value="2"/>
</dbReference>